<dbReference type="InterPro" id="IPR036513">
    <property type="entry name" value="STAS_dom_sf"/>
</dbReference>
<accession>A0A150QJP2</accession>
<dbReference type="InterPro" id="IPR051932">
    <property type="entry name" value="Bact_StressResp_Reg"/>
</dbReference>
<dbReference type="Gene3D" id="3.30.750.24">
    <property type="entry name" value="STAS domain"/>
    <property type="match status" value="1"/>
</dbReference>
<evidence type="ECO:0000313" key="6">
    <source>
        <dbReference type="Proteomes" id="UP000075260"/>
    </source>
</evidence>
<feature type="compositionally biased region" description="Polar residues" evidence="2">
    <location>
        <begin position="313"/>
        <end position="325"/>
    </location>
</feature>
<evidence type="ECO:0008006" key="7">
    <source>
        <dbReference type="Google" id="ProtNLM"/>
    </source>
</evidence>
<proteinExistence type="predicted"/>
<dbReference type="InterPro" id="IPR013656">
    <property type="entry name" value="PAS_4"/>
</dbReference>
<dbReference type="PANTHER" id="PTHR33745">
    <property type="entry name" value="RSBT ANTAGONIST PROTEIN RSBS-RELATED"/>
    <property type="match status" value="1"/>
</dbReference>
<dbReference type="CDD" id="cd00130">
    <property type="entry name" value="PAS"/>
    <property type="match status" value="1"/>
</dbReference>
<dbReference type="Pfam" id="PF08448">
    <property type="entry name" value="PAS_4"/>
    <property type="match status" value="1"/>
</dbReference>
<dbReference type="InterPro" id="IPR035965">
    <property type="entry name" value="PAS-like_dom_sf"/>
</dbReference>
<keyword evidence="1" id="KW-0597">Phosphoprotein</keyword>
<evidence type="ECO:0000256" key="2">
    <source>
        <dbReference type="SAM" id="MobiDB-lite"/>
    </source>
</evidence>
<evidence type="ECO:0000259" key="3">
    <source>
        <dbReference type="PROSITE" id="PS50113"/>
    </source>
</evidence>
<feature type="domain" description="STAS" evidence="4">
    <location>
        <begin position="184"/>
        <end position="272"/>
    </location>
</feature>
<dbReference type="PROSITE" id="PS50801">
    <property type="entry name" value="STAS"/>
    <property type="match status" value="1"/>
</dbReference>
<reference evidence="5 6" key="1">
    <citation type="submission" date="2014-02" db="EMBL/GenBank/DDBJ databases">
        <title>The small core and large imbalanced accessory genome model reveals a collaborative survival strategy of Sorangium cellulosum strains in nature.</title>
        <authorList>
            <person name="Han K."/>
            <person name="Peng R."/>
            <person name="Blom J."/>
            <person name="Li Y.-Z."/>
        </authorList>
    </citation>
    <scope>NUCLEOTIDE SEQUENCE [LARGE SCALE GENOMIC DNA]</scope>
    <source>
        <strain evidence="5 6">So0008-312</strain>
    </source>
</reference>
<evidence type="ECO:0000313" key="5">
    <source>
        <dbReference type="EMBL" id="KYF67868.1"/>
    </source>
</evidence>
<evidence type="ECO:0000256" key="1">
    <source>
        <dbReference type="ARBA" id="ARBA00022553"/>
    </source>
</evidence>
<dbReference type="SUPFAM" id="SSF52091">
    <property type="entry name" value="SpoIIaa-like"/>
    <property type="match status" value="1"/>
</dbReference>
<sequence length="333" mass="35674">MDELKAEIARLRGRLAALESAPRGDSTAGVEERVVSPSIGQHGYDYLVALVNHAPNIFFIKDLEHRYVAISRLAAQTQQTTPEQILGRSERDIFPPEIAERMIAEEVEVLAGGKPLEYEQELPNLDGTRYFYTIKFPIYDTKGAPLGVGAFVTDLTDLKRSELDRLSMKEQVIRAQQAAIRELSTPLVPLGPGVLAMPLVGTIDSMRAREILETLLDGISQQSAHTAILDITGVRFVDTQVANALVSAARAARLLGARVVLTGITPAVARTFVSLESSLDGIVTLGTLASGISYAMRAGDSKNKLPARPGSPESGNGVVQANPTSGAAPLAPR</sequence>
<gene>
    <name evidence="5" type="ORF">BE15_33215</name>
</gene>
<protein>
    <recommendedName>
        <fullName evidence="7">Anti-anti-sigma factor</fullName>
    </recommendedName>
</protein>
<dbReference type="SUPFAM" id="SSF55785">
    <property type="entry name" value="PYP-like sensor domain (PAS domain)"/>
    <property type="match status" value="1"/>
</dbReference>
<dbReference type="PROSITE" id="PS50113">
    <property type="entry name" value="PAC"/>
    <property type="match status" value="1"/>
</dbReference>
<dbReference type="Pfam" id="PF01740">
    <property type="entry name" value="STAS"/>
    <property type="match status" value="1"/>
</dbReference>
<feature type="region of interest" description="Disordered" evidence="2">
    <location>
        <begin position="301"/>
        <end position="333"/>
    </location>
</feature>
<dbReference type="AlphaFoldDB" id="A0A150QJP2"/>
<dbReference type="Gene3D" id="3.30.450.20">
    <property type="entry name" value="PAS domain"/>
    <property type="match status" value="1"/>
</dbReference>
<dbReference type="EMBL" id="JEMA01000607">
    <property type="protein sequence ID" value="KYF67868.1"/>
    <property type="molecule type" value="Genomic_DNA"/>
</dbReference>
<feature type="domain" description="PAC" evidence="3">
    <location>
        <begin position="116"/>
        <end position="167"/>
    </location>
</feature>
<dbReference type="PANTHER" id="PTHR33745:SF3">
    <property type="entry name" value="RSBT CO-ANTAGONIST PROTEIN RSBRC"/>
    <property type="match status" value="1"/>
</dbReference>
<comment type="caution">
    <text evidence="5">The sequence shown here is derived from an EMBL/GenBank/DDBJ whole genome shotgun (WGS) entry which is preliminary data.</text>
</comment>
<dbReference type="NCBIfam" id="TIGR00229">
    <property type="entry name" value="sensory_box"/>
    <property type="match status" value="1"/>
</dbReference>
<evidence type="ECO:0000259" key="4">
    <source>
        <dbReference type="PROSITE" id="PS50801"/>
    </source>
</evidence>
<name>A0A150QJP2_SORCE</name>
<dbReference type="Proteomes" id="UP000075260">
    <property type="component" value="Unassembled WGS sequence"/>
</dbReference>
<dbReference type="InterPro" id="IPR000700">
    <property type="entry name" value="PAS-assoc_C"/>
</dbReference>
<dbReference type="SMART" id="SM00091">
    <property type="entry name" value="PAS"/>
    <property type="match status" value="1"/>
</dbReference>
<dbReference type="InterPro" id="IPR002645">
    <property type="entry name" value="STAS_dom"/>
</dbReference>
<organism evidence="5 6">
    <name type="scientific">Sorangium cellulosum</name>
    <name type="common">Polyangium cellulosum</name>
    <dbReference type="NCBI Taxonomy" id="56"/>
    <lineage>
        <taxon>Bacteria</taxon>
        <taxon>Pseudomonadati</taxon>
        <taxon>Myxococcota</taxon>
        <taxon>Polyangia</taxon>
        <taxon>Polyangiales</taxon>
        <taxon>Polyangiaceae</taxon>
        <taxon>Sorangium</taxon>
    </lineage>
</organism>
<dbReference type="CDD" id="cd07041">
    <property type="entry name" value="STAS_RsbR_RsbS_like"/>
    <property type="match status" value="1"/>
</dbReference>
<dbReference type="InterPro" id="IPR000014">
    <property type="entry name" value="PAS"/>
</dbReference>
<dbReference type="RefSeq" id="WP_061609534.1">
    <property type="nucleotide sequence ID" value="NZ_JEMA01000607.1"/>
</dbReference>